<sequence length="172" mass="19021">MSSPFKTPQDFLEAKGPIYSFSGSPVIIGLLIILSVGILIWFIYASYTIKNGKTEAKNPVVVGILIALSAFSLAESVYKPHIEKDNRTITHKELGNERVGRAKRGHEGYIPAVLGMIASGSTLQRQSRKPRRRLQNGNLILGSISQQIQKGLSLRGRSTRTTRANQSKRRSF</sequence>
<proteinExistence type="predicted"/>
<evidence type="ECO:0000313" key="4">
    <source>
        <dbReference type="Proteomes" id="UP000753908"/>
    </source>
</evidence>
<accession>A0A951UCI1</accession>
<keyword evidence="2" id="KW-0812">Transmembrane</keyword>
<dbReference type="EMBL" id="JAHHIF010000058">
    <property type="protein sequence ID" value="MBW4548265.1"/>
    <property type="molecule type" value="Genomic_DNA"/>
</dbReference>
<evidence type="ECO:0000256" key="2">
    <source>
        <dbReference type="SAM" id="Phobius"/>
    </source>
</evidence>
<keyword evidence="2" id="KW-0472">Membrane</keyword>
<reference evidence="3" key="1">
    <citation type="submission" date="2021-05" db="EMBL/GenBank/DDBJ databases">
        <authorList>
            <person name="Pietrasiak N."/>
            <person name="Ward R."/>
            <person name="Stajich J.E."/>
            <person name="Kurbessoian T."/>
        </authorList>
    </citation>
    <scope>NUCLEOTIDE SEQUENCE</scope>
    <source>
        <strain evidence="3">CPER-KK1</strain>
    </source>
</reference>
<reference evidence="3" key="2">
    <citation type="journal article" date="2022" name="Microbiol. Resour. Announc.">
        <title>Metagenome Sequencing to Explore Phylogenomics of Terrestrial Cyanobacteria.</title>
        <authorList>
            <person name="Ward R.D."/>
            <person name="Stajich J.E."/>
            <person name="Johansen J.R."/>
            <person name="Huntemann M."/>
            <person name="Clum A."/>
            <person name="Foster B."/>
            <person name="Foster B."/>
            <person name="Roux S."/>
            <person name="Palaniappan K."/>
            <person name="Varghese N."/>
            <person name="Mukherjee S."/>
            <person name="Reddy T.B.K."/>
            <person name="Daum C."/>
            <person name="Copeland A."/>
            <person name="Chen I.A."/>
            <person name="Ivanova N.N."/>
            <person name="Kyrpides N.C."/>
            <person name="Shapiro N."/>
            <person name="Eloe-Fadrosh E.A."/>
            <person name="Pietrasiak N."/>
        </authorList>
    </citation>
    <scope>NUCLEOTIDE SEQUENCE</scope>
    <source>
        <strain evidence="3">CPER-KK1</strain>
    </source>
</reference>
<dbReference type="AlphaFoldDB" id="A0A951UCI1"/>
<comment type="caution">
    <text evidence="3">The sequence shown here is derived from an EMBL/GenBank/DDBJ whole genome shotgun (WGS) entry which is preliminary data.</text>
</comment>
<name>A0A951UCI1_9CYAN</name>
<feature type="region of interest" description="Disordered" evidence="1">
    <location>
        <begin position="151"/>
        <end position="172"/>
    </location>
</feature>
<gene>
    <name evidence="3" type="ORF">KME25_28055</name>
</gene>
<evidence type="ECO:0000313" key="3">
    <source>
        <dbReference type="EMBL" id="MBW4548265.1"/>
    </source>
</evidence>
<protein>
    <submittedName>
        <fullName evidence="3">Uncharacterized protein</fullName>
    </submittedName>
</protein>
<organism evidence="3 4">
    <name type="scientific">Symplocastrum torsivum CPER-KK1</name>
    <dbReference type="NCBI Taxonomy" id="450513"/>
    <lineage>
        <taxon>Bacteria</taxon>
        <taxon>Bacillati</taxon>
        <taxon>Cyanobacteriota</taxon>
        <taxon>Cyanophyceae</taxon>
        <taxon>Oscillatoriophycideae</taxon>
        <taxon>Oscillatoriales</taxon>
        <taxon>Microcoleaceae</taxon>
        <taxon>Symplocastrum</taxon>
    </lineage>
</organism>
<feature type="transmembrane region" description="Helical" evidence="2">
    <location>
        <begin position="26"/>
        <end position="47"/>
    </location>
</feature>
<dbReference type="Proteomes" id="UP000753908">
    <property type="component" value="Unassembled WGS sequence"/>
</dbReference>
<evidence type="ECO:0000256" key="1">
    <source>
        <dbReference type="SAM" id="MobiDB-lite"/>
    </source>
</evidence>
<feature type="compositionally biased region" description="Low complexity" evidence="1">
    <location>
        <begin position="151"/>
        <end position="163"/>
    </location>
</feature>
<keyword evidence="2" id="KW-1133">Transmembrane helix</keyword>